<dbReference type="GO" id="GO:0042732">
    <property type="term" value="P:D-xylose metabolic process"/>
    <property type="evidence" value="ECO:0007669"/>
    <property type="project" value="UniProtKB-KW"/>
</dbReference>
<comment type="function">
    <text evidence="1">Transcriptional repressor of xylose-utilizing enzymes.</text>
</comment>
<dbReference type="InterPro" id="IPR043129">
    <property type="entry name" value="ATPase_NBD"/>
</dbReference>
<dbReference type="InterPro" id="IPR036388">
    <property type="entry name" value="WH-like_DNA-bd_sf"/>
</dbReference>
<evidence type="ECO:0000313" key="4">
    <source>
        <dbReference type="EMBL" id="EHI56117.1"/>
    </source>
</evidence>
<dbReference type="InterPro" id="IPR036390">
    <property type="entry name" value="WH_DNA-bd_sf"/>
</dbReference>
<dbReference type="Proteomes" id="UP000003011">
    <property type="component" value="Unassembled WGS sequence"/>
</dbReference>
<keyword evidence="3" id="KW-0119">Carbohydrate metabolism</keyword>
<dbReference type="STRING" id="679200.HMPREF9333_00647"/>
<dbReference type="AlphaFoldDB" id="G5GGF7"/>
<dbReference type="eggNOG" id="COG1940">
    <property type="taxonomic scope" value="Bacteria"/>
</dbReference>
<dbReference type="InterPro" id="IPR000600">
    <property type="entry name" value="ROK"/>
</dbReference>
<protein>
    <recommendedName>
        <fullName evidence="6">HTH marR-type domain-containing protein</fullName>
    </recommendedName>
</protein>
<evidence type="ECO:0000313" key="5">
    <source>
        <dbReference type="Proteomes" id="UP000003011"/>
    </source>
</evidence>
<keyword evidence="3" id="KW-0859">Xylose metabolism</keyword>
<comment type="similarity">
    <text evidence="2">Belongs to the ROK (NagC/XylR) family.</text>
</comment>
<dbReference type="HOGENOM" id="CLU_036604_13_1_9"/>
<accession>G5GGF7</accession>
<comment type="caution">
    <text evidence="4">The sequence shown here is derived from an EMBL/GenBank/DDBJ whole genome shotgun (WGS) entry which is preliminary data.</text>
</comment>
<dbReference type="RefSeq" id="WP_005539788.1">
    <property type="nucleotide sequence ID" value="NZ_JH378830.1"/>
</dbReference>
<evidence type="ECO:0000256" key="1">
    <source>
        <dbReference type="ARBA" id="ARBA00002486"/>
    </source>
</evidence>
<dbReference type="PANTHER" id="PTHR18964">
    <property type="entry name" value="ROK (REPRESSOR, ORF, KINASE) FAMILY"/>
    <property type="match status" value="1"/>
</dbReference>
<dbReference type="Gene3D" id="3.30.420.40">
    <property type="match status" value="2"/>
</dbReference>
<dbReference type="SUPFAM" id="SSF53067">
    <property type="entry name" value="Actin-like ATPase domain"/>
    <property type="match status" value="1"/>
</dbReference>
<reference evidence="4 5" key="1">
    <citation type="submission" date="2011-08" db="EMBL/GenBank/DDBJ databases">
        <title>The Genome Sequence of Johnsonella ignava ATCC 51276.</title>
        <authorList>
            <consortium name="The Broad Institute Genome Sequencing Platform"/>
            <person name="Earl A."/>
            <person name="Ward D."/>
            <person name="Feldgarden M."/>
            <person name="Gevers D."/>
            <person name="Izard J."/>
            <person name="Blanton J.M."/>
            <person name="Baranova O.V."/>
            <person name="Dewhirst F.E."/>
            <person name="Young S.K."/>
            <person name="Zeng Q."/>
            <person name="Gargeya S."/>
            <person name="Fitzgerald M."/>
            <person name="Haas B."/>
            <person name="Abouelleil A."/>
            <person name="Alvarado L."/>
            <person name="Arachchi H.M."/>
            <person name="Berlin A."/>
            <person name="Brown A."/>
            <person name="Chapman S.B."/>
            <person name="Chen Z."/>
            <person name="Dunbar C."/>
            <person name="Freedman E."/>
            <person name="Gearin G."/>
            <person name="Gellesch M."/>
            <person name="Goldberg J."/>
            <person name="Griggs A."/>
            <person name="Gujja S."/>
            <person name="Heiman D."/>
            <person name="Howarth C."/>
            <person name="Larson L."/>
            <person name="Lui A."/>
            <person name="MacDonald P.J.P."/>
            <person name="Montmayeur A."/>
            <person name="Murphy C."/>
            <person name="Neiman D."/>
            <person name="Pearson M."/>
            <person name="Priest M."/>
            <person name="Roberts A."/>
            <person name="Saif S."/>
            <person name="Shea T."/>
            <person name="Shenoy N."/>
            <person name="Sisk P."/>
            <person name="Stolte C."/>
            <person name="Sykes S."/>
            <person name="Wortman J."/>
            <person name="Nusbaum C."/>
            <person name="Birren B."/>
        </authorList>
    </citation>
    <scope>NUCLEOTIDE SEQUENCE [LARGE SCALE GENOMIC DNA]</scope>
    <source>
        <strain evidence="4 5">ATCC 51276</strain>
    </source>
</reference>
<dbReference type="SUPFAM" id="SSF46785">
    <property type="entry name" value="Winged helix' DNA-binding domain"/>
    <property type="match status" value="1"/>
</dbReference>
<name>G5GGF7_9FIRM</name>
<dbReference type="Pfam" id="PF13412">
    <property type="entry name" value="HTH_24"/>
    <property type="match status" value="1"/>
</dbReference>
<dbReference type="Pfam" id="PF00480">
    <property type="entry name" value="ROK"/>
    <property type="match status" value="1"/>
</dbReference>
<organism evidence="4 5">
    <name type="scientific">Johnsonella ignava ATCC 51276</name>
    <dbReference type="NCBI Taxonomy" id="679200"/>
    <lineage>
        <taxon>Bacteria</taxon>
        <taxon>Bacillati</taxon>
        <taxon>Bacillota</taxon>
        <taxon>Clostridia</taxon>
        <taxon>Lachnospirales</taxon>
        <taxon>Lachnospiraceae</taxon>
        <taxon>Johnsonella</taxon>
    </lineage>
</organism>
<dbReference type="Gene3D" id="1.10.10.10">
    <property type="entry name" value="Winged helix-like DNA-binding domain superfamily/Winged helix DNA-binding domain"/>
    <property type="match status" value="1"/>
</dbReference>
<evidence type="ECO:0000256" key="3">
    <source>
        <dbReference type="ARBA" id="ARBA00022629"/>
    </source>
</evidence>
<gene>
    <name evidence="4" type="ORF">HMPREF9333_00647</name>
</gene>
<keyword evidence="5" id="KW-1185">Reference proteome</keyword>
<proteinExistence type="inferred from homology"/>
<evidence type="ECO:0008006" key="6">
    <source>
        <dbReference type="Google" id="ProtNLM"/>
    </source>
</evidence>
<sequence length="377" mass="41877">MKNSIDTLKSISKNMGDIYRYIYTNGECSRHDIALSLSISLPTLNQNLSKLLHKGYVYEAGNFKSTGGRKATIFSCVADKFLSVGIDITKNHISIVLIDLNLNIIAHSRIRIAYKEDSTYFSTLQNELEKILTAYVSDTSKILGIGISLPVIISSDQKSISYAEVINASPDIYHTFCRYFNFPLLLFNDANSAGLAESWRKNGSEPIVYLSLSSSVGGANMNGHSIYTGKHGRGCEFGHMTIVPKGRKCYCNRMGCLDAYCCASILSDFTDGNLHAFFEEVKTGKNKGLVNAFNEYMDYLAIAVHNLRMCYDCNIILGGYVGAYMSEHIETFRNKAAELNPFEKDASYIKVCHYKTEASAVGAAVYYIDKFLRGLGE</sequence>
<dbReference type="PANTHER" id="PTHR18964:SF149">
    <property type="entry name" value="BIFUNCTIONAL UDP-N-ACETYLGLUCOSAMINE 2-EPIMERASE_N-ACETYLMANNOSAMINE KINASE"/>
    <property type="match status" value="1"/>
</dbReference>
<evidence type="ECO:0000256" key="2">
    <source>
        <dbReference type="ARBA" id="ARBA00006479"/>
    </source>
</evidence>
<dbReference type="EMBL" id="ACZL01000012">
    <property type="protein sequence ID" value="EHI56117.1"/>
    <property type="molecule type" value="Genomic_DNA"/>
</dbReference>